<sequence>MIQAWLWTGVIGMAFGGIFFGFGAHNAKNEQWKILYTLNFFICLIAAGLYLAMALKQGVNIINDRPTYWVRYVTWFLSTPLLLLDLTFLGRTSLPITGSLLGANAYMIATGFVATISPKPISYIWYIVSCAAYLAVAYMLLNQYRTEAERNHPKSKQAFRKLVTVHLVLWTLYPVVWILGTEGFNVFAQGTETMFFTLLDLASKVGFGFLSLNTLHNIEQAREQRREPISTSL</sequence>
<evidence type="ECO:0000256" key="1">
    <source>
        <dbReference type="ARBA" id="ARBA00004141"/>
    </source>
</evidence>
<evidence type="ECO:0000256" key="3">
    <source>
        <dbReference type="ARBA" id="ARBA00022543"/>
    </source>
</evidence>
<evidence type="ECO:0000256" key="11">
    <source>
        <dbReference type="SAM" id="Phobius"/>
    </source>
</evidence>
<feature type="transmembrane region" description="Helical" evidence="11">
    <location>
        <begin position="96"/>
        <end position="117"/>
    </location>
</feature>
<keyword evidence="7 11" id="KW-1133">Transmembrane helix</keyword>
<evidence type="ECO:0000256" key="4">
    <source>
        <dbReference type="ARBA" id="ARBA00022606"/>
    </source>
</evidence>
<feature type="transmembrane region" description="Helical" evidence="11">
    <location>
        <begin position="123"/>
        <end position="141"/>
    </location>
</feature>
<keyword evidence="9 11" id="KW-0472">Membrane</keyword>
<evidence type="ECO:0000256" key="10">
    <source>
        <dbReference type="ARBA" id="ARBA00023170"/>
    </source>
</evidence>
<dbReference type="SMART" id="SM01021">
    <property type="entry name" value="Bac_rhodopsin"/>
    <property type="match status" value="1"/>
</dbReference>
<dbReference type="EMBL" id="JTCM02000107">
    <property type="protein sequence ID" value="NEU76367.1"/>
    <property type="molecule type" value="Genomic_DNA"/>
</dbReference>
<dbReference type="Pfam" id="PF01036">
    <property type="entry name" value="Bac_rhodopsin"/>
    <property type="match status" value="1"/>
</dbReference>
<dbReference type="PANTHER" id="PTHR28286">
    <property type="match status" value="1"/>
</dbReference>
<dbReference type="GO" id="GO:0009881">
    <property type="term" value="F:photoreceptor activity"/>
    <property type="evidence" value="ECO:0007669"/>
    <property type="project" value="UniProtKB-KW"/>
</dbReference>
<evidence type="ECO:0000256" key="2">
    <source>
        <dbReference type="ARBA" id="ARBA00008130"/>
    </source>
</evidence>
<comment type="caution">
    <text evidence="12">The sequence shown here is derived from an EMBL/GenBank/DDBJ whole genome shotgun (WGS) entry which is preliminary data.</text>
</comment>
<dbReference type="GO" id="GO:0007602">
    <property type="term" value="P:phototransduction"/>
    <property type="evidence" value="ECO:0007669"/>
    <property type="project" value="UniProtKB-KW"/>
</dbReference>
<dbReference type="PRINTS" id="PR00251">
    <property type="entry name" value="BACTRLOPSIN"/>
</dbReference>
<keyword evidence="3" id="KW-0600">Photoreceptor protein</keyword>
<evidence type="ECO:0000256" key="5">
    <source>
        <dbReference type="ARBA" id="ARBA00022692"/>
    </source>
</evidence>
<feature type="transmembrane region" description="Helical" evidence="11">
    <location>
        <begin position="72"/>
        <end position="89"/>
    </location>
</feature>
<dbReference type="PROSITE" id="PS00950">
    <property type="entry name" value="BACTERIAL_OPSIN_1"/>
    <property type="match status" value="1"/>
</dbReference>
<dbReference type="RefSeq" id="WP_039740048.1">
    <property type="nucleotide sequence ID" value="NZ_JTCM02000107.1"/>
</dbReference>
<dbReference type="PANTHER" id="PTHR28286:SF2">
    <property type="entry name" value="BACTERIORHODOPSIN _OPSIN, NOPA (EUROFUNG)"/>
    <property type="match status" value="1"/>
</dbReference>
<evidence type="ECO:0000256" key="8">
    <source>
        <dbReference type="ARBA" id="ARBA00022991"/>
    </source>
</evidence>
<keyword evidence="5 11" id="KW-0812">Transmembrane</keyword>
<evidence type="ECO:0000256" key="7">
    <source>
        <dbReference type="ARBA" id="ARBA00022989"/>
    </source>
</evidence>
<gene>
    <name evidence="12" type="ORF">PI95_028610</name>
</gene>
<proteinExistence type="inferred from homology"/>
<organism evidence="12 13">
    <name type="scientific">Hassallia byssoidea VB512170</name>
    <dbReference type="NCBI Taxonomy" id="1304833"/>
    <lineage>
        <taxon>Bacteria</taxon>
        <taxon>Bacillati</taxon>
        <taxon>Cyanobacteriota</taxon>
        <taxon>Cyanophyceae</taxon>
        <taxon>Nostocales</taxon>
        <taxon>Tolypothrichaceae</taxon>
        <taxon>Hassallia</taxon>
    </lineage>
</organism>
<keyword evidence="4" id="KW-0716">Sensory transduction</keyword>
<keyword evidence="6" id="KW-0681">Retinal protein</keyword>
<keyword evidence="8" id="KW-0157">Chromophore</keyword>
<keyword evidence="13" id="KW-1185">Reference proteome</keyword>
<protein>
    <submittedName>
        <fullName evidence="12">Bacteriorhodopsin</fullName>
    </submittedName>
</protein>
<dbReference type="InterPro" id="IPR018229">
    <property type="entry name" value="Rhodopsin_retinal_BS"/>
</dbReference>
<evidence type="ECO:0000256" key="9">
    <source>
        <dbReference type="ARBA" id="ARBA00023136"/>
    </source>
</evidence>
<accession>A0A846HFU5</accession>
<dbReference type="SUPFAM" id="SSF81321">
    <property type="entry name" value="Family A G protein-coupled receptor-like"/>
    <property type="match status" value="1"/>
</dbReference>
<comment type="subcellular location">
    <subcellularLocation>
        <location evidence="1">Membrane</location>
        <topology evidence="1">Multi-pass membrane protein</topology>
    </subcellularLocation>
</comment>
<feature type="transmembrane region" description="Helical" evidence="11">
    <location>
        <begin position="34"/>
        <end position="52"/>
    </location>
</feature>
<dbReference type="Gene3D" id="1.20.1070.10">
    <property type="entry name" value="Rhodopsin 7-helix transmembrane proteins"/>
    <property type="match status" value="1"/>
</dbReference>
<feature type="transmembrane region" description="Helical" evidence="11">
    <location>
        <begin position="162"/>
        <end position="181"/>
    </location>
</feature>
<feature type="transmembrane region" description="Helical" evidence="11">
    <location>
        <begin position="6"/>
        <end position="22"/>
    </location>
</feature>
<keyword evidence="10" id="KW-0675">Receptor</keyword>
<comment type="similarity">
    <text evidence="2">Belongs to the archaeal/bacterial/fungal opsin family.</text>
</comment>
<evidence type="ECO:0000256" key="6">
    <source>
        <dbReference type="ARBA" id="ARBA00022925"/>
    </source>
</evidence>
<dbReference type="GO" id="GO:0005216">
    <property type="term" value="F:monoatomic ion channel activity"/>
    <property type="evidence" value="ECO:0007669"/>
    <property type="project" value="InterPro"/>
</dbReference>
<dbReference type="AlphaFoldDB" id="A0A846HFU5"/>
<feature type="transmembrane region" description="Helical" evidence="11">
    <location>
        <begin position="193"/>
        <end position="215"/>
    </location>
</feature>
<reference evidence="12 13" key="1">
    <citation type="journal article" date="2015" name="Genome Announc.">
        <title>Draft Genome Sequence of Cyanobacterium Hassallia byssoidea Strain VB512170, Isolated from Monuments in India.</title>
        <authorList>
            <person name="Singh D."/>
            <person name="Chandrababunaidu M.M."/>
            <person name="Panda A."/>
            <person name="Sen D."/>
            <person name="Bhattacharyya S."/>
            <person name="Adhikary S.P."/>
            <person name="Tripathy S."/>
        </authorList>
    </citation>
    <scope>NUCLEOTIDE SEQUENCE [LARGE SCALE GENOMIC DNA]</scope>
    <source>
        <strain evidence="12 13">VB512170</strain>
    </source>
</reference>
<name>A0A846HFU5_9CYAN</name>
<dbReference type="GO" id="GO:0016020">
    <property type="term" value="C:membrane"/>
    <property type="evidence" value="ECO:0007669"/>
    <property type="project" value="UniProtKB-SubCell"/>
</dbReference>
<dbReference type="Proteomes" id="UP000031549">
    <property type="component" value="Unassembled WGS sequence"/>
</dbReference>
<evidence type="ECO:0000313" key="13">
    <source>
        <dbReference type="Proteomes" id="UP000031549"/>
    </source>
</evidence>
<evidence type="ECO:0000313" key="12">
    <source>
        <dbReference type="EMBL" id="NEU76367.1"/>
    </source>
</evidence>
<dbReference type="InterPro" id="IPR001425">
    <property type="entry name" value="Arc/bac/fun_rhodopsins"/>
</dbReference>